<feature type="compositionally biased region" description="Basic and acidic residues" evidence="1">
    <location>
        <begin position="274"/>
        <end position="290"/>
    </location>
</feature>
<organism evidence="2 3">
    <name type="scientific">Thalassiosira pseudonana</name>
    <name type="common">Marine diatom</name>
    <name type="synonym">Cyclotella nana</name>
    <dbReference type="NCBI Taxonomy" id="35128"/>
    <lineage>
        <taxon>Eukaryota</taxon>
        <taxon>Sar</taxon>
        <taxon>Stramenopiles</taxon>
        <taxon>Ochrophyta</taxon>
        <taxon>Bacillariophyta</taxon>
        <taxon>Coscinodiscophyceae</taxon>
        <taxon>Thalassiosirophycidae</taxon>
        <taxon>Thalassiosirales</taxon>
        <taxon>Thalassiosiraceae</taxon>
        <taxon>Thalassiosira</taxon>
    </lineage>
</organism>
<dbReference type="HOGENOM" id="CLU_462744_0_0_1"/>
<dbReference type="KEGG" id="tps:THAPSDRAFT_9835"/>
<gene>
    <name evidence="2" type="ORF">THAPSDRAFT_9835</name>
</gene>
<evidence type="ECO:0000256" key="1">
    <source>
        <dbReference type="SAM" id="MobiDB-lite"/>
    </source>
</evidence>
<keyword evidence="3" id="KW-1185">Reference proteome</keyword>
<dbReference type="EMBL" id="CM000649">
    <property type="protein sequence ID" value="EED88940.1"/>
    <property type="molecule type" value="Genomic_DNA"/>
</dbReference>
<dbReference type="GeneID" id="7452680"/>
<proteinExistence type="predicted"/>
<reference evidence="2 3" key="1">
    <citation type="journal article" date="2004" name="Science">
        <title>The genome of the diatom Thalassiosira pseudonana: ecology, evolution, and metabolism.</title>
        <authorList>
            <person name="Armbrust E.V."/>
            <person name="Berges J.A."/>
            <person name="Bowler C."/>
            <person name="Green B.R."/>
            <person name="Martinez D."/>
            <person name="Putnam N.H."/>
            <person name="Zhou S."/>
            <person name="Allen A.E."/>
            <person name="Apt K.E."/>
            <person name="Bechner M."/>
            <person name="Brzezinski M.A."/>
            <person name="Chaal B.K."/>
            <person name="Chiovitti A."/>
            <person name="Davis A.K."/>
            <person name="Demarest M.S."/>
            <person name="Detter J.C."/>
            <person name="Glavina T."/>
            <person name="Goodstein D."/>
            <person name="Hadi M.Z."/>
            <person name="Hellsten U."/>
            <person name="Hildebrand M."/>
            <person name="Jenkins B.D."/>
            <person name="Jurka J."/>
            <person name="Kapitonov V.V."/>
            <person name="Kroger N."/>
            <person name="Lau W.W."/>
            <person name="Lane T.W."/>
            <person name="Larimer F.W."/>
            <person name="Lippmeier J.C."/>
            <person name="Lucas S."/>
            <person name="Medina M."/>
            <person name="Montsant A."/>
            <person name="Obornik M."/>
            <person name="Parker M.S."/>
            <person name="Palenik B."/>
            <person name="Pazour G.J."/>
            <person name="Richardson P.M."/>
            <person name="Rynearson T.A."/>
            <person name="Saito M.A."/>
            <person name="Schwartz D.C."/>
            <person name="Thamatrakoln K."/>
            <person name="Valentin K."/>
            <person name="Vardi A."/>
            <person name="Wilkerson F.P."/>
            <person name="Rokhsar D.S."/>
        </authorList>
    </citation>
    <scope>NUCLEOTIDE SEQUENCE [LARGE SCALE GENOMIC DNA]</scope>
    <source>
        <strain evidence="2 3">CCMP1335</strain>
    </source>
</reference>
<dbReference type="RefSeq" id="XP_002293931.1">
    <property type="nucleotide sequence ID" value="XM_002293895.1"/>
</dbReference>
<dbReference type="InParanoid" id="B8CCF0"/>
<reference evidence="2 3" key="2">
    <citation type="journal article" date="2008" name="Nature">
        <title>The Phaeodactylum genome reveals the evolutionary history of diatom genomes.</title>
        <authorList>
            <person name="Bowler C."/>
            <person name="Allen A.E."/>
            <person name="Badger J.H."/>
            <person name="Grimwood J."/>
            <person name="Jabbari K."/>
            <person name="Kuo A."/>
            <person name="Maheswari U."/>
            <person name="Martens C."/>
            <person name="Maumus F."/>
            <person name="Otillar R.P."/>
            <person name="Rayko E."/>
            <person name="Salamov A."/>
            <person name="Vandepoele K."/>
            <person name="Beszteri B."/>
            <person name="Gruber A."/>
            <person name="Heijde M."/>
            <person name="Katinka M."/>
            <person name="Mock T."/>
            <person name="Valentin K."/>
            <person name="Verret F."/>
            <person name="Berges J.A."/>
            <person name="Brownlee C."/>
            <person name="Cadoret J.P."/>
            <person name="Chiovitti A."/>
            <person name="Choi C.J."/>
            <person name="Coesel S."/>
            <person name="De Martino A."/>
            <person name="Detter J.C."/>
            <person name="Durkin C."/>
            <person name="Falciatore A."/>
            <person name="Fournet J."/>
            <person name="Haruta M."/>
            <person name="Huysman M.J."/>
            <person name="Jenkins B.D."/>
            <person name="Jiroutova K."/>
            <person name="Jorgensen R.E."/>
            <person name="Joubert Y."/>
            <person name="Kaplan A."/>
            <person name="Kroger N."/>
            <person name="Kroth P.G."/>
            <person name="La Roche J."/>
            <person name="Lindquist E."/>
            <person name="Lommer M."/>
            <person name="Martin-Jezequel V."/>
            <person name="Lopez P.J."/>
            <person name="Lucas S."/>
            <person name="Mangogna M."/>
            <person name="McGinnis K."/>
            <person name="Medlin L.K."/>
            <person name="Montsant A."/>
            <person name="Oudot-Le Secq M.P."/>
            <person name="Napoli C."/>
            <person name="Obornik M."/>
            <person name="Parker M.S."/>
            <person name="Petit J.L."/>
            <person name="Porcel B.M."/>
            <person name="Poulsen N."/>
            <person name="Robison M."/>
            <person name="Rychlewski L."/>
            <person name="Rynearson T.A."/>
            <person name="Schmutz J."/>
            <person name="Shapiro H."/>
            <person name="Siaut M."/>
            <person name="Stanley M."/>
            <person name="Sussman M.R."/>
            <person name="Taylor A.R."/>
            <person name="Vardi A."/>
            <person name="von Dassow P."/>
            <person name="Vyverman W."/>
            <person name="Willis A."/>
            <person name="Wyrwicz L.S."/>
            <person name="Rokhsar D.S."/>
            <person name="Weissenbach J."/>
            <person name="Armbrust E.V."/>
            <person name="Green B.R."/>
            <person name="Van de Peer Y."/>
            <person name="Grigoriev I.V."/>
        </authorList>
    </citation>
    <scope>NUCLEOTIDE SEQUENCE [LARGE SCALE GENOMIC DNA]</scope>
    <source>
        <strain evidence="2 3">CCMP1335</strain>
    </source>
</reference>
<name>B8CCF0_THAPS</name>
<feature type="region of interest" description="Disordered" evidence="1">
    <location>
        <begin position="265"/>
        <end position="290"/>
    </location>
</feature>
<sequence length="590" mass="64043">MRSFFGSPNAAFAAATYLVSMKHDDVSDEECKMASELFFTILSSSSSSSADLDAPSPPASIIDRCSTSVEPVPQQPTNVTVVTTVAQSTLPMALTTSKDAAFLSPLQAYIRAHCMEYFAAPNPNCPVAATNQGTKKRKSGNNKKKSNKAPSVLSGGYIAPGRRAPVVEGRIGVRCVFCKDAKSRASSSTSFPSQLGSIYSSVTMIQCRHLPNCREIPSVVRKELARLKREGNTPSPIPGGSGAPRQQYWVESALEAGLINSDEGVKANFSSKEGGPRGKEKKGDAEVEERTTNADFADAAQAMTNDVEMEKACQAIIKLHTPKPHRPNVISPVETVAILGVNGSDLVSLDDKELVPSFLFLALAQMKPCQLPDDVGSSKSLHVVQLGMCCKHCNGNSSASVGKFFPMTVESMARYATTHAIVKHVSNCLDVPTEIRAAISSLINEKTGTSAYVRGTVPIAKRQQYEAMREFFQRIWKRLQDTAVVVTTNSSTGKEANFNQDVRASPPKDNVTFLKTNLFSPIREDESVGCEDGMEVSDGEESFWGDLRDDTGRQVVLRMENLPMPIAKKRTHSFSPNTTTWCKRTRASKH</sequence>
<evidence type="ECO:0000313" key="2">
    <source>
        <dbReference type="EMBL" id="EED88940.1"/>
    </source>
</evidence>
<evidence type="ECO:0000313" key="3">
    <source>
        <dbReference type="Proteomes" id="UP000001449"/>
    </source>
</evidence>
<protein>
    <submittedName>
        <fullName evidence="2">Uncharacterized protein</fullName>
    </submittedName>
</protein>
<accession>B8CCF0</accession>
<feature type="compositionally biased region" description="Basic residues" evidence="1">
    <location>
        <begin position="134"/>
        <end position="147"/>
    </location>
</feature>
<dbReference type="PaxDb" id="35128-Thaps9835"/>
<dbReference type="AlphaFoldDB" id="B8CCF0"/>
<dbReference type="Proteomes" id="UP000001449">
    <property type="component" value="Chromosome 14"/>
</dbReference>
<feature type="region of interest" description="Disordered" evidence="1">
    <location>
        <begin position="129"/>
        <end position="156"/>
    </location>
</feature>